<organism evidence="2 3">
    <name type="scientific">Faecalicatena faecalis</name>
    <dbReference type="NCBI Taxonomy" id="2726362"/>
    <lineage>
        <taxon>Bacteria</taxon>
        <taxon>Bacillati</taxon>
        <taxon>Bacillota</taxon>
        <taxon>Clostridia</taxon>
        <taxon>Lachnospirales</taxon>
        <taxon>Lachnospiraceae</taxon>
        <taxon>Faecalicatena</taxon>
    </lineage>
</organism>
<dbReference type="InterPro" id="IPR001387">
    <property type="entry name" value="Cro/C1-type_HTH"/>
</dbReference>
<dbReference type="PROSITE" id="PS50943">
    <property type="entry name" value="HTH_CROC1"/>
    <property type="match status" value="1"/>
</dbReference>
<evidence type="ECO:0000259" key="1">
    <source>
        <dbReference type="PROSITE" id="PS50943"/>
    </source>
</evidence>
<dbReference type="Proteomes" id="UP000723714">
    <property type="component" value="Unassembled WGS sequence"/>
</dbReference>
<keyword evidence="3" id="KW-1185">Reference proteome</keyword>
<protein>
    <submittedName>
        <fullName evidence="2">Helix-turn-helix domain-containing protein</fullName>
    </submittedName>
</protein>
<feature type="domain" description="HTH cro/C1-type" evidence="1">
    <location>
        <begin position="41"/>
        <end position="73"/>
    </location>
</feature>
<dbReference type="CDD" id="cd00093">
    <property type="entry name" value="HTH_XRE"/>
    <property type="match status" value="1"/>
</dbReference>
<proteinExistence type="predicted"/>
<accession>A0ABS6D0T6</accession>
<evidence type="ECO:0000313" key="3">
    <source>
        <dbReference type="Proteomes" id="UP000723714"/>
    </source>
</evidence>
<reference evidence="2 3" key="1">
    <citation type="submission" date="2021-06" db="EMBL/GenBank/DDBJ databases">
        <title>Faecalicatena sp. nov. isolated from porcine feces.</title>
        <authorList>
            <person name="Oh B.S."/>
            <person name="Lee J.H."/>
        </authorList>
    </citation>
    <scope>NUCLEOTIDE SEQUENCE [LARGE SCALE GENOMIC DNA]</scope>
    <source>
        <strain evidence="2 3">AGMB00832</strain>
    </source>
</reference>
<gene>
    <name evidence="2" type="ORF">HGO97_004710</name>
</gene>
<sequence length="105" mass="12364">MLEKDYPGINMERTGKWLRFICRFEKIPVKGLCRQLGLSCPQSVYGWFKGKTLPSLDNFYALSQIVEIPLDALIVNQEEEIPKSFCKKIGLQNVRLIRYRMRFTF</sequence>
<name>A0ABS6D0T6_9FIRM</name>
<comment type="caution">
    <text evidence="2">The sequence shown here is derived from an EMBL/GenBank/DDBJ whole genome shotgun (WGS) entry which is preliminary data.</text>
</comment>
<dbReference type="EMBL" id="JABACJ020000003">
    <property type="protein sequence ID" value="MBU3875114.1"/>
    <property type="molecule type" value="Genomic_DNA"/>
</dbReference>
<evidence type="ECO:0000313" key="2">
    <source>
        <dbReference type="EMBL" id="MBU3875114.1"/>
    </source>
</evidence>
<dbReference type="RefSeq" id="WP_216239936.1">
    <property type="nucleotide sequence ID" value="NZ_JABACJ020000003.1"/>
</dbReference>